<protein>
    <submittedName>
        <fullName evidence="10">Aminopeptidase</fullName>
    </submittedName>
</protein>
<dbReference type="PRINTS" id="PR00919">
    <property type="entry name" value="THERMOPTASE"/>
</dbReference>
<accession>A0ABY3AHL6</accession>
<dbReference type="InterPro" id="IPR035097">
    <property type="entry name" value="M29_N-terminal"/>
</dbReference>
<dbReference type="InterPro" id="IPR052170">
    <property type="entry name" value="M29_Exopeptidase"/>
</dbReference>
<dbReference type="InterPro" id="IPR000787">
    <property type="entry name" value="Peptidase_M29"/>
</dbReference>
<keyword evidence="11" id="KW-1185">Reference proteome</keyword>
<dbReference type="PANTHER" id="PTHR34448:SF3">
    <property type="entry name" value="AMINOPEPTIDASE AMPS"/>
    <property type="match status" value="1"/>
</dbReference>
<evidence type="ECO:0000256" key="1">
    <source>
        <dbReference type="ARBA" id="ARBA00001941"/>
    </source>
</evidence>
<dbReference type="Gene3D" id="3.40.1830.10">
    <property type="entry name" value="Thermophilic metalloprotease (M29)"/>
    <property type="match status" value="1"/>
</dbReference>
<gene>
    <name evidence="10" type="ORF">C7Y44_26160</name>
</gene>
<comment type="cofactor">
    <cofactor evidence="3">
        <name>Zn(2+)</name>
        <dbReference type="ChEBI" id="CHEBI:29105"/>
    </cofactor>
</comment>
<organism evidence="10 11">
    <name type="scientific">Paenibacillus popilliae</name>
    <name type="common">Bacillus popilliae</name>
    <dbReference type="NCBI Taxonomy" id="78057"/>
    <lineage>
        <taxon>Bacteria</taxon>
        <taxon>Bacillati</taxon>
        <taxon>Bacillota</taxon>
        <taxon>Bacilli</taxon>
        <taxon>Bacillales</taxon>
        <taxon>Paenibacillaceae</taxon>
        <taxon>Paenibacillus</taxon>
    </lineage>
</organism>
<evidence type="ECO:0000313" key="10">
    <source>
        <dbReference type="EMBL" id="TQR41134.1"/>
    </source>
</evidence>
<dbReference type="EMBL" id="SADY01000011">
    <property type="protein sequence ID" value="TQR41134.1"/>
    <property type="molecule type" value="Genomic_DNA"/>
</dbReference>
<evidence type="ECO:0000256" key="9">
    <source>
        <dbReference type="ARBA" id="ARBA00023049"/>
    </source>
</evidence>
<comment type="caution">
    <text evidence="10">The sequence shown here is derived from an EMBL/GenBank/DDBJ whole genome shotgun (WGS) entry which is preliminary data.</text>
</comment>
<dbReference type="PANTHER" id="PTHR34448">
    <property type="entry name" value="AMINOPEPTIDASE"/>
    <property type="match status" value="1"/>
</dbReference>
<dbReference type="SUPFAM" id="SSF144052">
    <property type="entry name" value="Thermophilic metalloprotease-like"/>
    <property type="match status" value="1"/>
</dbReference>
<keyword evidence="9" id="KW-0482">Metalloprotease</keyword>
<reference evidence="10 11" key="1">
    <citation type="submission" date="2018-03" db="EMBL/GenBank/DDBJ databases">
        <title>Aerobic endospore-forming bacteria genome sequencing and assembly.</title>
        <authorList>
            <person name="Cavalcante D.A."/>
            <person name="Driks A."/>
            <person name="Putonti C."/>
            <person name="De-Souza M.T."/>
        </authorList>
    </citation>
    <scope>NUCLEOTIDE SEQUENCE [LARGE SCALE GENOMIC DNA]</scope>
    <source>
        <strain evidence="10 11">SDF0028</strain>
    </source>
</reference>
<proteinExistence type="inferred from homology"/>
<sequence length="413" mass="45609">MTFEEKLQAYAELLVKVGVNIQPGQYLLVNTSVDALEFARLVVKEAYKAGAGRVHVNLSDDEMDRAYFEHASDEEFNRFPEWIVKMNDELIERKGALLMIDAADPDKFSGISAERLAIYQKVSGAALSNNRNAVMKDLIAWSLVAVPSPKWASKVFPNLAAEDQVPALWEAIFKTVRIGEGNAVEKWRKHVTNLESRAVLLNNKKYAKLHYTAPGTDLTIALAPQHKWITGGGKTPDDTIFMANMPTEEVYTLPMKQGVNGYVSNTKPLVYQGNIIDGFKLTFEEGKIVKAEAQIGHDLLQELMNVDEGSCYLGEVALVPHESPISASGILYFNTLFDENASNHLAIGNAYPTCLEGGRDLENDQLEALGANISVTHEDFMIGSSEMDIDGILPDGTVEPIFRKGSWVQPGIF</sequence>
<name>A0ABY3AHL6_PAEPP</name>
<evidence type="ECO:0000256" key="4">
    <source>
        <dbReference type="ARBA" id="ARBA00008236"/>
    </source>
</evidence>
<comment type="similarity">
    <text evidence="4">Belongs to the peptidase M29 family.</text>
</comment>
<comment type="cofactor">
    <cofactor evidence="1">
        <name>Co(2+)</name>
        <dbReference type="ChEBI" id="CHEBI:48828"/>
    </cofactor>
</comment>
<evidence type="ECO:0000256" key="6">
    <source>
        <dbReference type="ARBA" id="ARBA00022670"/>
    </source>
</evidence>
<comment type="cofactor">
    <cofactor evidence="2">
        <name>Mg(2+)</name>
        <dbReference type="ChEBI" id="CHEBI:18420"/>
    </cofactor>
</comment>
<evidence type="ECO:0000313" key="11">
    <source>
        <dbReference type="Proteomes" id="UP000316208"/>
    </source>
</evidence>
<keyword evidence="8" id="KW-0378">Hydrolase</keyword>
<evidence type="ECO:0000256" key="8">
    <source>
        <dbReference type="ARBA" id="ARBA00022801"/>
    </source>
</evidence>
<evidence type="ECO:0000256" key="7">
    <source>
        <dbReference type="ARBA" id="ARBA00022723"/>
    </source>
</evidence>
<evidence type="ECO:0000256" key="2">
    <source>
        <dbReference type="ARBA" id="ARBA00001946"/>
    </source>
</evidence>
<keyword evidence="7" id="KW-0479">Metal-binding</keyword>
<dbReference type="Proteomes" id="UP000316208">
    <property type="component" value="Unassembled WGS sequence"/>
</dbReference>
<dbReference type="RefSeq" id="WP_142546512.1">
    <property type="nucleotide sequence ID" value="NZ_SADY01000011.1"/>
</dbReference>
<keyword evidence="6" id="KW-0645">Protease</keyword>
<evidence type="ECO:0000256" key="3">
    <source>
        <dbReference type="ARBA" id="ARBA00001947"/>
    </source>
</evidence>
<dbReference type="GO" id="GO:0004177">
    <property type="term" value="F:aminopeptidase activity"/>
    <property type="evidence" value="ECO:0007669"/>
    <property type="project" value="UniProtKB-KW"/>
</dbReference>
<dbReference type="Pfam" id="PF02073">
    <property type="entry name" value="Peptidase_M29"/>
    <property type="match status" value="1"/>
</dbReference>
<keyword evidence="5 10" id="KW-0031">Aminopeptidase</keyword>
<evidence type="ECO:0000256" key="5">
    <source>
        <dbReference type="ARBA" id="ARBA00022438"/>
    </source>
</evidence>